<proteinExistence type="predicted"/>
<evidence type="ECO:0000313" key="2">
    <source>
        <dbReference type="Proteomes" id="UP000760472"/>
    </source>
</evidence>
<reference evidence="1 2" key="1">
    <citation type="submission" date="2021-02" db="EMBL/GenBank/DDBJ databases">
        <title>A novel species of genus Amphritea isolated from a fishpond in China.</title>
        <authorList>
            <person name="Lu H."/>
        </authorList>
    </citation>
    <scope>NUCLEOTIDE SEQUENCE [LARGE SCALE GENOMIC DNA]</scope>
    <source>
        <strain evidence="1 2">RP18W</strain>
    </source>
</reference>
<dbReference type="RefSeq" id="WP_205214524.1">
    <property type="nucleotide sequence ID" value="NZ_JAFFZP010000070.1"/>
</dbReference>
<name>A0ABS2WEB3_9GAMM</name>
<sequence>MIEKGFDPFNVSTVFEFENESGNWVMLGGKLFNYSDLLNMNFIDIDSDNMTIVDTVLIEGNILNCLSKLIGTNKRRVNYHEYLLEVNSCYE</sequence>
<dbReference type="Proteomes" id="UP000760472">
    <property type="component" value="Unassembled WGS sequence"/>
</dbReference>
<accession>A0ABS2WEB3</accession>
<evidence type="ECO:0000313" key="1">
    <source>
        <dbReference type="EMBL" id="MBN0989886.1"/>
    </source>
</evidence>
<organism evidence="1 2">
    <name type="scientific">Amphritea pacifica</name>
    <dbReference type="NCBI Taxonomy" id="2811233"/>
    <lineage>
        <taxon>Bacteria</taxon>
        <taxon>Pseudomonadati</taxon>
        <taxon>Pseudomonadota</taxon>
        <taxon>Gammaproteobacteria</taxon>
        <taxon>Oceanospirillales</taxon>
        <taxon>Oceanospirillaceae</taxon>
        <taxon>Amphritea</taxon>
    </lineage>
</organism>
<dbReference type="EMBL" id="JAFFZP010000070">
    <property type="protein sequence ID" value="MBN0989886.1"/>
    <property type="molecule type" value="Genomic_DNA"/>
</dbReference>
<gene>
    <name evidence="1" type="ORF">JW498_21210</name>
</gene>
<comment type="caution">
    <text evidence="1">The sequence shown here is derived from an EMBL/GenBank/DDBJ whole genome shotgun (WGS) entry which is preliminary data.</text>
</comment>
<protein>
    <submittedName>
        <fullName evidence="1">Uncharacterized protein</fullName>
    </submittedName>
</protein>
<keyword evidence="2" id="KW-1185">Reference proteome</keyword>